<dbReference type="AlphaFoldDB" id="A0A811TBT6"/>
<evidence type="ECO:0000313" key="1">
    <source>
        <dbReference type="EMBL" id="CAD6493811.1"/>
    </source>
</evidence>
<accession>A0A811TBT6</accession>
<dbReference type="SUPFAM" id="SSF46689">
    <property type="entry name" value="Homeodomain-like"/>
    <property type="match status" value="1"/>
</dbReference>
<gene>
    <name evidence="1" type="ORF">CHKLHMKO_00544</name>
</gene>
<evidence type="ECO:0000313" key="2">
    <source>
        <dbReference type="Proteomes" id="UP000610373"/>
    </source>
</evidence>
<proteinExistence type="predicted"/>
<comment type="caution">
    <text evidence="1">The sequence shown here is derived from an EMBL/GenBank/DDBJ whole genome shotgun (WGS) entry which is preliminary data.</text>
</comment>
<evidence type="ECO:0008006" key="3">
    <source>
        <dbReference type="Google" id="ProtNLM"/>
    </source>
</evidence>
<reference evidence="1" key="1">
    <citation type="submission" date="2020-10" db="EMBL/GenBank/DDBJ databases">
        <authorList>
            <person name="Hahn C.J."/>
            <person name="Laso-Perez R."/>
            <person name="Vulcano F."/>
            <person name="Vaziourakis K.-M."/>
            <person name="Stokke R."/>
            <person name="Steen I.H."/>
            <person name="Teske A."/>
            <person name="Boetius A."/>
            <person name="Liebeke M."/>
            <person name="Amann R."/>
            <person name="Knittel K."/>
        </authorList>
    </citation>
    <scope>NUCLEOTIDE SEQUENCE</scope>
    <source>
        <strain evidence="1">Gfbio:e3339647-f889-4370-9287-4fb5cb688e4c:AG392O15_GoMArc1</strain>
    </source>
</reference>
<dbReference type="EMBL" id="CAJHIO010000041">
    <property type="protein sequence ID" value="CAD6493811.1"/>
    <property type="molecule type" value="Genomic_DNA"/>
</dbReference>
<sequence length="125" mass="14925">MKKILIIEKRKKAKELRAKGWSIRKVASTLVAGKDSVSKWVKMSNEDIERDEREWKKGRLRGHTEEEEKRIIVIRKELEEEESFFFGADVVMKNYEHKYGEKPKKVVRREGIKRKWAYSEEATQS</sequence>
<organism evidence="1 2">
    <name type="scientific">Candidatus Argoarchaeum ethanivorans</name>
    <dbReference type="NCBI Taxonomy" id="2608793"/>
    <lineage>
        <taxon>Archaea</taxon>
        <taxon>Methanobacteriati</taxon>
        <taxon>Methanobacteriota</taxon>
        <taxon>Stenosarchaea group</taxon>
        <taxon>Methanomicrobia</taxon>
        <taxon>Methanosarcinales</taxon>
        <taxon>Methanosarcinales incertae sedis</taxon>
        <taxon>GOM Arc I cluster</taxon>
        <taxon>Candidatus Argoarchaeum</taxon>
    </lineage>
</organism>
<dbReference type="Proteomes" id="UP000610373">
    <property type="component" value="Unassembled WGS sequence"/>
</dbReference>
<name>A0A811TBT6_9EURY</name>
<protein>
    <recommendedName>
        <fullName evidence="3">Transposase</fullName>
    </recommendedName>
</protein>
<dbReference type="InterPro" id="IPR009057">
    <property type="entry name" value="Homeodomain-like_sf"/>
</dbReference>